<name>K1UBI3_9ZZZZ</name>
<dbReference type="EMBL" id="AJWY01001617">
    <property type="protein sequence ID" value="EKC79533.1"/>
    <property type="molecule type" value="Genomic_DNA"/>
</dbReference>
<proteinExistence type="predicted"/>
<reference evidence="2" key="1">
    <citation type="journal article" date="2013" name="Environ. Microbiol.">
        <title>Microbiota from the distal guts of lean and obese adolescents exhibit partial functional redundancy besides clear differences in community structure.</title>
        <authorList>
            <person name="Ferrer M."/>
            <person name="Ruiz A."/>
            <person name="Lanza F."/>
            <person name="Haange S.B."/>
            <person name="Oberbach A."/>
            <person name="Till H."/>
            <person name="Bargiela R."/>
            <person name="Campoy C."/>
            <person name="Segura M.T."/>
            <person name="Richter M."/>
            <person name="von Bergen M."/>
            <person name="Seifert J."/>
            <person name="Suarez A."/>
        </authorList>
    </citation>
    <scope>NUCLEOTIDE SEQUENCE</scope>
</reference>
<evidence type="ECO:0000313" key="2">
    <source>
        <dbReference type="EMBL" id="EKC79533.1"/>
    </source>
</evidence>
<evidence type="ECO:0000256" key="1">
    <source>
        <dbReference type="SAM" id="Phobius"/>
    </source>
</evidence>
<dbReference type="AlphaFoldDB" id="K1UBI3"/>
<comment type="caution">
    <text evidence="2">The sequence shown here is derived from an EMBL/GenBank/DDBJ whole genome shotgun (WGS) entry which is preliminary data.</text>
</comment>
<protein>
    <submittedName>
        <fullName evidence="2">Uncharacterized protein</fullName>
    </submittedName>
</protein>
<keyword evidence="1" id="KW-0472">Membrane</keyword>
<sequence>MMNGGLSASDVAVLSGSNNRADEGYGFGGGWAWWIIILLIFGWGGFGGFGGWGGNGGNGTNGAGFQGWATRADINESFALNDIQNGIRGIQQGICDSTYALNNTMQSGFNGMNVGMLQGFNGVQQAINADTVAGMQNTNALQSQLASCCCETREAIQGINYNLATNTCALQNTMNNNTRDLLDNQNSNTRAILDYLCQKETADLRAENQALKLAASQSDQNAVLQAAMNANTAEILRRTAPLPVPAYPASNLYGYYGSCGWWGKQRLLL</sequence>
<organism evidence="2">
    <name type="scientific">human gut metagenome</name>
    <dbReference type="NCBI Taxonomy" id="408170"/>
    <lineage>
        <taxon>unclassified sequences</taxon>
        <taxon>metagenomes</taxon>
        <taxon>organismal metagenomes</taxon>
    </lineage>
</organism>
<feature type="non-terminal residue" evidence="2">
    <location>
        <position position="269"/>
    </location>
</feature>
<keyword evidence="1" id="KW-1133">Transmembrane helix</keyword>
<accession>K1UBI3</accession>
<feature type="transmembrane region" description="Helical" evidence="1">
    <location>
        <begin position="31"/>
        <end position="52"/>
    </location>
</feature>
<gene>
    <name evidence="2" type="ORF">LEA_02337</name>
</gene>
<keyword evidence="1" id="KW-0812">Transmembrane</keyword>